<organism evidence="2">
    <name type="scientific">Schizophyllum commune (strain H4-8 / FGSC 9210)</name>
    <name type="common">Split gill fungus</name>
    <dbReference type="NCBI Taxonomy" id="578458"/>
    <lineage>
        <taxon>Eukaryota</taxon>
        <taxon>Fungi</taxon>
        <taxon>Dikarya</taxon>
        <taxon>Basidiomycota</taxon>
        <taxon>Agaricomycotina</taxon>
        <taxon>Agaricomycetes</taxon>
        <taxon>Agaricomycetidae</taxon>
        <taxon>Agaricales</taxon>
        <taxon>Schizophyllaceae</taxon>
        <taxon>Schizophyllum</taxon>
    </lineage>
</organism>
<dbReference type="KEGG" id="scm:SCHCO_02619770"/>
<dbReference type="AlphaFoldDB" id="D8Q1T7"/>
<name>D8Q1T7_SCHCM</name>
<sequence>MLCAALNDWDIALEPSMHRLNIPFFTPRPPAISNPFAAVDVLLAVFWPNSRAGRAQHLYRHDLKALIWVLVWVVCCYKDERRVEPLPEMCRKWIIGGVQRTPANTYRAIDDRISEDARRCRSSKQCLLKNGWPKGGGPTATFKDREGVLAGGFLYWLSKCATRRELAKGPGVWVMSREVDLGVEEGKPLELETAEVWREFCEAAREAVGWVNQDALGYVREYLPGP</sequence>
<protein>
    <recommendedName>
        <fullName evidence="3">Fungal-type protein kinase domain-containing protein</fullName>
    </recommendedName>
</protein>
<dbReference type="HOGENOM" id="CLU_1225403_0_0_1"/>
<dbReference type="STRING" id="578458.D8Q1T7"/>
<dbReference type="Proteomes" id="UP000007431">
    <property type="component" value="Unassembled WGS sequence"/>
</dbReference>
<dbReference type="InParanoid" id="D8Q1T7"/>
<dbReference type="VEuPathDB" id="FungiDB:SCHCODRAFT_02619770"/>
<dbReference type="GeneID" id="9591010"/>
<reference evidence="1 2" key="1">
    <citation type="journal article" date="2010" name="Nat. Biotechnol.">
        <title>Genome sequence of the model mushroom Schizophyllum commune.</title>
        <authorList>
            <person name="Ohm R.A."/>
            <person name="de Jong J.F."/>
            <person name="Lugones L.G."/>
            <person name="Aerts A."/>
            <person name="Kothe E."/>
            <person name="Stajich J.E."/>
            <person name="de Vries R.P."/>
            <person name="Record E."/>
            <person name="Levasseur A."/>
            <person name="Baker S.E."/>
            <person name="Bartholomew K.A."/>
            <person name="Coutinho P.M."/>
            <person name="Erdmann S."/>
            <person name="Fowler T.J."/>
            <person name="Gathman A.C."/>
            <person name="Lombard V."/>
            <person name="Henrissat B."/>
            <person name="Knabe N."/>
            <person name="Kuees U."/>
            <person name="Lilly W.W."/>
            <person name="Lindquist E."/>
            <person name="Lucas S."/>
            <person name="Magnuson J.K."/>
            <person name="Piumi F."/>
            <person name="Raudaskoski M."/>
            <person name="Salamov A."/>
            <person name="Schmutz J."/>
            <person name="Schwarze F.W.M.R."/>
            <person name="vanKuyk P.A."/>
            <person name="Horton J.S."/>
            <person name="Grigoriev I.V."/>
            <person name="Woesten H.A.B."/>
        </authorList>
    </citation>
    <scope>NUCLEOTIDE SEQUENCE [LARGE SCALE GENOMIC DNA]</scope>
    <source>
        <strain evidence="2">H4-8 / FGSC 9210</strain>
    </source>
</reference>
<dbReference type="EMBL" id="GL377305">
    <property type="protein sequence ID" value="EFI98003.1"/>
    <property type="molecule type" value="Genomic_DNA"/>
</dbReference>
<evidence type="ECO:0008006" key="3">
    <source>
        <dbReference type="Google" id="ProtNLM"/>
    </source>
</evidence>
<dbReference type="RefSeq" id="XP_003032906.1">
    <property type="nucleotide sequence ID" value="XM_003032860.1"/>
</dbReference>
<proteinExistence type="predicted"/>
<evidence type="ECO:0000313" key="1">
    <source>
        <dbReference type="EMBL" id="EFI98003.1"/>
    </source>
</evidence>
<keyword evidence="2" id="KW-1185">Reference proteome</keyword>
<evidence type="ECO:0000313" key="2">
    <source>
        <dbReference type="Proteomes" id="UP000007431"/>
    </source>
</evidence>
<gene>
    <name evidence="1" type="ORF">SCHCODRAFT_234398</name>
</gene>
<accession>D8Q1T7</accession>
<dbReference type="OrthoDB" id="5569250at2759"/>